<dbReference type="EMBL" id="CAXKWB010021866">
    <property type="protein sequence ID" value="CAL4123797.1"/>
    <property type="molecule type" value="Genomic_DNA"/>
</dbReference>
<protein>
    <submittedName>
        <fullName evidence="2">Uncharacterized protein</fullName>
    </submittedName>
</protein>
<feature type="region of interest" description="Disordered" evidence="1">
    <location>
        <begin position="145"/>
        <end position="165"/>
    </location>
</feature>
<feature type="region of interest" description="Disordered" evidence="1">
    <location>
        <begin position="101"/>
        <end position="126"/>
    </location>
</feature>
<feature type="non-terminal residue" evidence="2">
    <location>
        <position position="1"/>
    </location>
</feature>
<feature type="compositionally biased region" description="Low complexity" evidence="1">
    <location>
        <begin position="102"/>
        <end position="123"/>
    </location>
</feature>
<name>A0AAV2RG79_MEGNR</name>
<accession>A0AAV2RG79</accession>
<gene>
    <name evidence="2" type="ORF">MNOR_LOCUS24128</name>
</gene>
<reference evidence="2 3" key="1">
    <citation type="submission" date="2024-05" db="EMBL/GenBank/DDBJ databases">
        <authorList>
            <person name="Wallberg A."/>
        </authorList>
    </citation>
    <scope>NUCLEOTIDE SEQUENCE [LARGE SCALE GENOMIC DNA]</scope>
</reference>
<dbReference type="Proteomes" id="UP001497623">
    <property type="component" value="Unassembled WGS sequence"/>
</dbReference>
<evidence type="ECO:0000313" key="2">
    <source>
        <dbReference type="EMBL" id="CAL4123797.1"/>
    </source>
</evidence>
<sequence>QQLRCGSDSAHCTRRTHYLLLRHSLRHTRATAALRRPPVQTPIRTTPFNITGAPGSQQTIAAHCVIMPYRQKPHVYHSDIVHAENCTNKCCGTQGTVAPACNSNSSSSSSNSNISSSRSSSSSDRTLCTPGGALLLLLQWPGATSPWPPTHQPTGHTPSPYGHTYPPADTVTGRMAHATDLSLEGYPMARWGSQN</sequence>
<dbReference type="AlphaFoldDB" id="A0AAV2RG79"/>
<keyword evidence="3" id="KW-1185">Reference proteome</keyword>
<evidence type="ECO:0000256" key="1">
    <source>
        <dbReference type="SAM" id="MobiDB-lite"/>
    </source>
</evidence>
<evidence type="ECO:0000313" key="3">
    <source>
        <dbReference type="Proteomes" id="UP001497623"/>
    </source>
</evidence>
<comment type="caution">
    <text evidence="2">The sequence shown here is derived from an EMBL/GenBank/DDBJ whole genome shotgun (WGS) entry which is preliminary data.</text>
</comment>
<organism evidence="2 3">
    <name type="scientific">Meganyctiphanes norvegica</name>
    <name type="common">Northern krill</name>
    <name type="synonym">Thysanopoda norvegica</name>
    <dbReference type="NCBI Taxonomy" id="48144"/>
    <lineage>
        <taxon>Eukaryota</taxon>
        <taxon>Metazoa</taxon>
        <taxon>Ecdysozoa</taxon>
        <taxon>Arthropoda</taxon>
        <taxon>Crustacea</taxon>
        <taxon>Multicrustacea</taxon>
        <taxon>Malacostraca</taxon>
        <taxon>Eumalacostraca</taxon>
        <taxon>Eucarida</taxon>
        <taxon>Euphausiacea</taxon>
        <taxon>Euphausiidae</taxon>
        <taxon>Meganyctiphanes</taxon>
    </lineage>
</organism>
<proteinExistence type="predicted"/>